<keyword evidence="1" id="KW-1133">Transmembrane helix</keyword>
<evidence type="ECO:0000256" key="1">
    <source>
        <dbReference type="SAM" id="Phobius"/>
    </source>
</evidence>
<dbReference type="OrthoDB" id="9799456at2"/>
<dbReference type="EMBL" id="QNRH01000001">
    <property type="protein sequence ID" value="RBO98626.1"/>
    <property type="molecule type" value="Genomic_DNA"/>
</dbReference>
<reference evidence="2 3" key="1">
    <citation type="submission" date="2018-06" db="EMBL/GenBank/DDBJ databases">
        <title>Genomic Encyclopedia of Type Strains, Phase IV (KMG-IV): sequencing the most valuable type-strain genomes for metagenomic binning, comparative biology and taxonomic classification.</title>
        <authorList>
            <person name="Goeker M."/>
        </authorList>
    </citation>
    <scope>NUCLEOTIDE SEQUENCE [LARGE SCALE GENOMIC DNA]</scope>
    <source>
        <strain evidence="2 3">DSM 25619</strain>
    </source>
</reference>
<evidence type="ECO:0000313" key="2">
    <source>
        <dbReference type="EMBL" id="RBO98626.1"/>
    </source>
</evidence>
<feature type="transmembrane region" description="Helical" evidence="1">
    <location>
        <begin position="58"/>
        <end position="76"/>
    </location>
</feature>
<dbReference type="AlphaFoldDB" id="A0A366E8D4"/>
<evidence type="ECO:0000313" key="3">
    <source>
        <dbReference type="Proteomes" id="UP000252893"/>
    </source>
</evidence>
<dbReference type="Proteomes" id="UP000252893">
    <property type="component" value="Unassembled WGS sequence"/>
</dbReference>
<gene>
    <name evidence="2" type="ORF">DFR47_101225</name>
</gene>
<keyword evidence="1" id="KW-0472">Membrane</keyword>
<dbReference type="Pfam" id="PF06170">
    <property type="entry name" value="DUF983"/>
    <property type="match status" value="1"/>
</dbReference>
<keyword evidence="1" id="KW-0812">Transmembrane</keyword>
<dbReference type="InterPro" id="IPR009325">
    <property type="entry name" value="DUF983"/>
</dbReference>
<organism evidence="2 3">
    <name type="scientific">Pseudochrobactrum asaccharolyticum</name>
    <dbReference type="NCBI Taxonomy" id="354351"/>
    <lineage>
        <taxon>Bacteria</taxon>
        <taxon>Pseudomonadati</taxon>
        <taxon>Pseudomonadota</taxon>
        <taxon>Alphaproteobacteria</taxon>
        <taxon>Hyphomicrobiales</taxon>
        <taxon>Brucellaceae</taxon>
        <taxon>Pseudochrobactrum</taxon>
    </lineage>
</organism>
<proteinExistence type="predicted"/>
<protein>
    <submittedName>
        <fullName evidence="2">Uncharacterized protein (DUF983 family)</fullName>
    </submittedName>
</protein>
<feature type="transmembrane region" description="Helical" evidence="1">
    <location>
        <begin position="82"/>
        <end position="102"/>
    </location>
</feature>
<dbReference type="RefSeq" id="WP_113942570.1">
    <property type="nucleotide sequence ID" value="NZ_JBHEEG010000003.1"/>
</dbReference>
<accession>A0A366E8D4</accession>
<sequence length="130" mass="14462">MDNDDSLYPPVEPIAAGIKARCPRCGQGALFNGYLKLAKRCEVCELDYGFADSGDGPVVFVLLLDGFLVTALALWAEVSYQLPLWLHFIIWIPLAILIGLVLTRWMKGILITLQYKHKAASGQLDKRGRE</sequence>
<name>A0A366E8D4_9HYPH</name>
<comment type="caution">
    <text evidence="2">The sequence shown here is derived from an EMBL/GenBank/DDBJ whole genome shotgun (WGS) entry which is preliminary data.</text>
</comment>
<keyword evidence="3" id="KW-1185">Reference proteome</keyword>